<name>A0AAJ0BHQ0_9PEZI</name>
<dbReference type="Proteomes" id="UP001239445">
    <property type="component" value="Unassembled WGS sequence"/>
</dbReference>
<dbReference type="GO" id="GO:0003677">
    <property type="term" value="F:DNA binding"/>
    <property type="evidence" value="ECO:0007669"/>
    <property type="project" value="InterPro"/>
</dbReference>
<reference evidence="3" key="1">
    <citation type="submission" date="2023-06" db="EMBL/GenBank/DDBJ databases">
        <title>Genome-scale phylogeny and comparative genomics of the fungal order Sordariales.</title>
        <authorList>
            <consortium name="Lawrence Berkeley National Laboratory"/>
            <person name="Hensen N."/>
            <person name="Bonometti L."/>
            <person name="Westerberg I."/>
            <person name="Brannstrom I.O."/>
            <person name="Guillou S."/>
            <person name="Cros-Aarteil S."/>
            <person name="Calhoun S."/>
            <person name="Haridas S."/>
            <person name="Kuo A."/>
            <person name="Mondo S."/>
            <person name="Pangilinan J."/>
            <person name="Riley R."/>
            <person name="Labutti K."/>
            <person name="Andreopoulos B."/>
            <person name="Lipzen A."/>
            <person name="Chen C."/>
            <person name="Yanf M."/>
            <person name="Daum C."/>
            <person name="Ng V."/>
            <person name="Clum A."/>
            <person name="Steindorff A."/>
            <person name="Ohm R."/>
            <person name="Martin F."/>
            <person name="Silar P."/>
            <person name="Natvig D."/>
            <person name="Lalanne C."/>
            <person name="Gautier V."/>
            <person name="Ament-Velasquez S.L."/>
            <person name="Kruys A."/>
            <person name="Hutchinson M.I."/>
            <person name="Powell A.J."/>
            <person name="Barry K."/>
            <person name="Miller A.N."/>
            <person name="Grigoriev I.V."/>
            <person name="Debuchy R."/>
            <person name="Gladieux P."/>
            <person name="Thoren M.H."/>
            <person name="Johannesson H."/>
        </authorList>
    </citation>
    <scope>NUCLEOTIDE SEQUENCE</scope>
    <source>
        <strain evidence="3">PSN4</strain>
    </source>
</reference>
<feature type="compositionally biased region" description="Basic and acidic residues" evidence="1">
    <location>
        <begin position="275"/>
        <end position="294"/>
    </location>
</feature>
<dbReference type="Pfam" id="PF12855">
    <property type="entry name" value="Ecl1"/>
    <property type="match status" value="1"/>
</dbReference>
<comment type="caution">
    <text evidence="3">The sequence shown here is derived from an EMBL/GenBank/DDBJ whole genome shotgun (WGS) entry which is preliminary data.</text>
</comment>
<organism evidence="3 4">
    <name type="scientific">Echria macrotheca</name>
    <dbReference type="NCBI Taxonomy" id="438768"/>
    <lineage>
        <taxon>Eukaryota</taxon>
        <taxon>Fungi</taxon>
        <taxon>Dikarya</taxon>
        <taxon>Ascomycota</taxon>
        <taxon>Pezizomycotina</taxon>
        <taxon>Sordariomycetes</taxon>
        <taxon>Sordariomycetidae</taxon>
        <taxon>Sordariales</taxon>
        <taxon>Schizotheciaceae</taxon>
        <taxon>Echria</taxon>
    </lineage>
</organism>
<dbReference type="PROSITE" id="PS51011">
    <property type="entry name" value="ARID"/>
    <property type="match status" value="1"/>
</dbReference>
<dbReference type="SUPFAM" id="SSF46774">
    <property type="entry name" value="ARID-like"/>
    <property type="match status" value="1"/>
</dbReference>
<dbReference type="EMBL" id="MU839829">
    <property type="protein sequence ID" value="KAK1758125.1"/>
    <property type="molecule type" value="Genomic_DNA"/>
</dbReference>
<sequence>MSSPLVKKPDRKVLAAALGGGIGPRRTMKPKRKLGPYYTISRDCTNERAERTERLVAVCGNKDTRVAASGARLASAPSSGLAKSTTTTSLDWSHEFCLVCEKPTKEMAYCSESCRQADYIKSSAINSGPTSPASARSSHGWLWSRGKLEEVLREFHMVPPGLPQSAHGHYTKPIDLYLLKKAVDARGGFEQVCKSQEWVAVSRELGYSGKIISSVPLSLKNAYVKWLQPFEENLRRISKGGDAKYAVHQQFEMDRAARWRRGKARMRRKIIGKKKTGERLFEPRNRHSKQELSRTGRPVPGRRAPAVER</sequence>
<dbReference type="InterPro" id="IPR024368">
    <property type="entry name" value="Ecl1/2/3"/>
</dbReference>
<evidence type="ECO:0000259" key="2">
    <source>
        <dbReference type="PROSITE" id="PS51011"/>
    </source>
</evidence>
<dbReference type="CDD" id="cd16100">
    <property type="entry name" value="ARID"/>
    <property type="match status" value="1"/>
</dbReference>
<dbReference type="InterPro" id="IPR036431">
    <property type="entry name" value="ARID_dom_sf"/>
</dbReference>
<protein>
    <recommendedName>
        <fullName evidence="2">ARID domain-containing protein</fullName>
    </recommendedName>
</protein>
<dbReference type="InterPro" id="IPR001606">
    <property type="entry name" value="ARID_dom"/>
</dbReference>
<dbReference type="AlphaFoldDB" id="A0AAJ0BHQ0"/>
<feature type="region of interest" description="Disordered" evidence="1">
    <location>
        <begin position="272"/>
        <end position="309"/>
    </location>
</feature>
<evidence type="ECO:0000256" key="1">
    <source>
        <dbReference type="SAM" id="MobiDB-lite"/>
    </source>
</evidence>
<keyword evidence="4" id="KW-1185">Reference proteome</keyword>
<dbReference type="Gene3D" id="1.10.150.60">
    <property type="entry name" value="ARID DNA-binding domain"/>
    <property type="match status" value="1"/>
</dbReference>
<evidence type="ECO:0000313" key="3">
    <source>
        <dbReference type="EMBL" id="KAK1758125.1"/>
    </source>
</evidence>
<gene>
    <name evidence="3" type="ORF">QBC47DRAFT_399030</name>
</gene>
<feature type="domain" description="ARID" evidence="2">
    <location>
        <begin position="142"/>
        <end position="235"/>
    </location>
</feature>
<dbReference type="Pfam" id="PF01388">
    <property type="entry name" value="ARID"/>
    <property type="match status" value="1"/>
</dbReference>
<accession>A0AAJ0BHQ0</accession>
<dbReference type="SMART" id="SM00501">
    <property type="entry name" value="BRIGHT"/>
    <property type="match status" value="1"/>
</dbReference>
<evidence type="ECO:0000313" key="4">
    <source>
        <dbReference type="Proteomes" id="UP001239445"/>
    </source>
</evidence>
<dbReference type="SMART" id="SM01014">
    <property type="entry name" value="ARID"/>
    <property type="match status" value="1"/>
</dbReference>
<proteinExistence type="predicted"/>